<dbReference type="KEGG" id="eus:EUTSA_v10015337mg"/>
<dbReference type="PANTHER" id="PTHR45089">
    <property type="entry name" value="DNAJ HEAT SHOCK AMINO-TERMINAL DOMAIN PROTEIN-RELATED"/>
    <property type="match status" value="1"/>
</dbReference>
<proteinExistence type="predicted"/>
<protein>
    <recommendedName>
        <fullName evidence="1">DUF3444 domain-containing protein</fullName>
    </recommendedName>
</protein>
<organism evidence="2 3">
    <name type="scientific">Eutrema salsugineum</name>
    <name type="common">Saltwater cress</name>
    <name type="synonym">Sisymbrium salsugineum</name>
    <dbReference type="NCBI Taxonomy" id="72664"/>
    <lineage>
        <taxon>Eukaryota</taxon>
        <taxon>Viridiplantae</taxon>
        <taxon>Streptophyta</taxon>
        <taxon>Embryophyta</taxon>
        <taxon>Tracheophyta</taxon>
        <taxon>Spermatophyta</taxon>
        <taxon>Magnoliopsida</taxon>
        <taxon>eudicotyledons</taxon>
        <taxon>Gunneridae</taxon>
        <taxon>Pentapetalae</taxon>
        <taxon>rosids</taxon>
        <taxon>malvids</taxon>
        <taxon>Brassicales</taxon>
        <taxon>Brassicaceae</taxon>
        <taxon>Eutremeae</taxon>
        <taxon>Eutrema</taxon>
    </lineage>
</organism>
<reference evidence="2 3" key="1">
    <citation type="journal article" date="2013" name="Front. Plant Sci.">
        <title>The Reference Genome of the Halophytic Plant Eutrema salsugineum.</title>
        <authorList>
            <person name="Yang R."/>
            <person name="Jarvis D.E."/>
            <person name="Chen H."/>
            <person name="Beilstein M.A."/>
            <person name="Grimwood J."/>
            <person name="Jenkins J."/>
            <person name="Shu S."/>
            <person name="Prochnik S."/>
            <person name="Xin M."/>
            <person name="Ma C."/>
            <person name="Schmutz J."/>
            <person name="Wing R.A."/>
            <person name="Mitchell-Olds T."/>
            <person name="Schumaker K.S."/>
            <person name="Wang X."/>
        </authorList>
    </citation>
    <scope>NUCLEOTIDE SEQUENCE [LARGE SCALE GENOMIC DNA]</scope>
</reference>
<dbReference type="PANTHER" id="PTHR45089:SF50">
    <property type="entry name" value="DNAJ HEAT SHOCK AMINO-TERMINAL DOMAIN PROTEIN-RELATED"/>
    <property type="match status" value="1"/>
</dbReference>
<accession>V4KV80</accession>
<dbReference type="EMBL" id="KI517464">
    <property type="protein sequence ID" value="ESQ41880.1"/>
    <property type="molecule type" value="Genomic_DNA"/>
</dbReference>
<dbReference type="eggNOG" id="ENOG502QS8C">
    <property type="taxonomic scope" value="Eukaryota"/>
</dbReference>
<evidence type="ECO:0000259" key="1">
    <source>
        <dbReference type="Pfam" id="PF11926"/>
    </source>
</evidence>
<dbReference type="STRING" id="72664.V4KV80"/>
<feature type="domain" description="DUF3444" evidence="1">
    <location>
        <begin position="36"/>
        <end position="241"/>
    </location>
</feature>
<dbReference type="Gramene" id="ESQ41880">
    <property type="protein sequence ID" value="ESQ41880"/>
    <property type="gene ID" value="EUTSA_v10015337mg"/>
</dbReference>
<dbReference type="AlphaFoldDB" id="V4KV80"/>
<name>V4KV80_EUTSA</name>
<dbReference type="Proteomes" id="UP000030689">
    <property type="component" value="Unassembled WGS sequence"/>
</dbReference>
<dbReference type="Pfam" id="PF11926">
    <property type="entry name" value="DUF3444"/>
    <property type="match status" value="2"/>
</dbReference>
<sequence length="514" mass="58811">MTVHVGADVGIFQNPDGDKNYGFCDTSLEVAAQAKTSESADPKFNDFDKVREDANFAVGQTWALYGTADGMPRLYAQIRKVLAPSFGLRITYLEPDPVDEKELLWFEEDLPVSVGKFRFGKNQNTRDCSRFSHLIQCNEGSKTGHFTVTPRTGETWALFKNWDMKWSSEPESHRKHEYEFVEIFSDYADGTGIFVAYLHKAKGFASVFFRMGTDNADIFRILPHSLYRFSHKVPSFKLNGVEGVPKDAYELDQAALPETIEEVIVPSNSESKRKSKPQAIYFASEGKVFQTGQIWSFHDGLDDMPLYYGKIQKITFTQAFKQEPEFKLHISRLKPTRFPLDVINWKYGGMPVGCGTYYARKALEIITPYKLSHQVLPEISLDGVEYTILPKIGEVWAIYRYWSIYIDVEDLEYGLYDIVEILDDTLDFKVQLLKQESVHEDDDGLNDNRFFKACTEYTSNEVDGSEPIFTIPKSERIRFSNKVPALRVTKEICGELRELFSIEFNAAPINVIHS</sequence>
<keyword evidence="3" id="KW-1185">Reference proteome</keyword>
<feature type="domain" description="DUF3444" evidence="1">
    <location>
        <begin position="275"/>
        <end position="491"/>
    </location>
</feature>
<evidence type="ECO:0000313" key="3">
    <source>
        <dbReference type="Proteomes" id="UP000030689"/>
    </source>
</evidence>
<evidence type="ECO:0000313" key="2">
    <source>
        <dbReference type="EMBL" id="ESQ41880.1"/>
    </source>
</evidence>
<dbReference type="InterPro" id="IPR024593">
    <property type="entry name" value="DUF3444"/>
</dbReference>
<dbReference type="OMA" id="RHFTISP"/>
<gene>
    <name evidence="2" type="ORF">EUTSA_v10015337mg</name>
</gene>